<dbReference type="InterPro" id="IPR005249">
    <property type="entry name" value="YqeK"/>
</dbReference>
<keyword evidence="5" id="KW-0408">Iron</keyword>
<dbReference type="GO" id="GO:0046872">
    <property type="term" value="F:metal ion binding"/>
    <property type="evidence" value="ECO:0007669"/>
    <property type="project" value="UniProtKB-KW"/>
</dbReference>
<dbReference type="NCBIfam" id="TIGR00488">
    <property type="entry name" value="bis(5'-nucleosyl)-tetraphosphatase (symmetrical) YqeK"/>
    <property type="match status" value="1"/>
</dbReference>
<comment type="caution">
    <text evidence="8">The sequence shown here is derived from an EMBL/GenBank/DDBJ whole genome shotgun (WGS) entry which is preliminary data.</text>
</comment>
<evidence type="ECO:0000256" key="4">
    <source>
        <dbReference type="ARBA" id="ARBA00022801"/>
    </source>
</evidence>
<dbReference type="AlphaFoldDB" id="A0A267MQ47"/>
<keyword evidence="9" id="KW-1185">Reference proteome</keyword>
<evidence type="ECO:0000313" key="9">
    <source>
        <dbReference type="Proteomes" id="UP000216024"/>
    </source>
</evidence>
<keyword evidence="2" id="KW-0479">Metal-binding</keyword>
<dbReference type="SMART" id="SM00471">
    <property type="entry name" value="HDc"/>
    <property type="match status" value="1"/>
</dbReference>
<evidence type="ECO:0000256" key="5">
    <source>
        <dbReference type="ARBA" id="ARBA00023004"/>
    </source>
</evidence>
<comment type="catalytic activity">
    <reaction evidence="6">
        <text>P(1),P(4)-bis(5'-adenosyl) tetraphosphate + H2O = 2 ADP + 2 H(+)</text>
        <dbReference type="Rhea" id="RHEA:24252"/>
        <dbReference type="ChEBI" id="CHEBI:15377"/>
        <dbReference type="ChEBI" id="CHEBI:15378"/>
        <dbReference type="ChEBI" id="CHEBI:58141"/>
        <dbReference type="ChEBI" id="CHEBI:456216"/>
        <dbReference type="EC" id="3.6.1.41"/>
    </reaction>
</comment>
<keyword evidence="3" id="KW-0547">Nucleotide-binding</keyword>
<keyword evidence="4 8" id="KW-0378">Hydrolase</keyword>
<accession>A0A267MQ47</accession>
<sequence>MDIVKIKEFIKKNLSPKRYNHSLGVEKTALKLGEKYNCDLEKLQIAALLHDCAKNFTDEELLKHMPQVSIIEKDIYYKQPQLLHGFVGSLIIQQEFGISDDEIINAVRYHTTGRKNMSVLEKIIYISDYIEPNRVFEGVNELREIVEMNLDLGVLEGLNRTIKYTIDKNELIHPLSVNARNYILANIK</sequence>
<dbReference type="OrthoDB" id="5295945at2"/>
<dbReference type="InterPro" id="IPR051094">
    <property type="entry name" value="Diverse_Catalytic_Enzymes"/>
</dbReference>
<dbReference type="Proteomes" id="UP000216024">
    <property type="component" value="Unassembled WGS sequence"/>
</dbReference>
<dbReference type="InterPro" id="IPR003607">
    <property type="entry name" value="HD/PDEase_dom"/>
</dbReference>
<evidence type="ECO:0000256" key="3">
    <source>
        <dbReference type="ARBA" id="ARBA00022741"/>
    </source>
</evidence>
<name>A0A267MQ47_9FIRM</name>
<dbReference type="SUPFAM" id="SSF109604">
    <property type="entry name" value="HD-domain/PDEase-like"/>
    <property type="match status" value="1"/>
</dbReference>
<dbReference type="EC" id="3.6.1.41" evidence="1"/>
<dbReference type="RefSeq" id="WP_095129716.1">
    <property type="nucleotide sequence ID" value="NZ_NIBG01000001.1"/>
</dbReference>
<evidence type="ECO:0000313" key="8">
    <source>
        <dbReference type="EMBL" id="PAB60860.1"/>
    </source>
</evidence>
<dbReference type="InterPro" id="IPR006674">
    <property type="entry name" value="HD_domain"/>
</dbReference>
<dbReference type="GO" id="GO:0008803">
    <property type="term" value="F:bis(5'-nucleosyl)-tetraphosphatase (symmetrical) activity"/>
    <property type="evidence" value="ECO:0007669"/>
    <property type="project" value="UniProtKB-EC"/>
</dbReference>
<dbReference type="InterPro" id="IPR006675">
    <property type="entry name" value="HDIG_dom"/>
</dbReference>
<evidence type="ECO:0000259" key="7">
    <source>
        <dbReference type="PROSITE" id="PS51831"/>
    </source>
</evidence>
<evidence type="ECO:0000256" key="1">
    <source>
        <dbReference type="ARBA" id="ARBA00012506"/>
    </source>
</evidence>
<gene>
    <name evidence="8" type="ORF">CCE28_00050</name>
</gene>
<dbReference type="NCBIfam" id="TIGR00277">
    <property type="entry name" value="HDIG"/>
    <property type="match status" value="1"/>
</dbReference>
<reference evidence="8 9" key="1">
    <citation type="submission" date="2017-06" db="EMBL/GenBank/DDBJ databases">
        <title>Draft genome sequence of anaerobic fermentative bacterium Anaeromicrobium sediminis DY2726D isolated from West Pacific Ocean sediments.</title>
        <authorList>
            <person name="Zeng X."/>
        </authorList>
    </citation>
    <scope>NUCLEOTIDE SEQUENCE [LARGE SCALE GENOMIC DNA]</scope>
    <source>
        <strain evidence="8 9">DY2726D</strain>
    </source>
</reference>
<dbReference type="Pfam" id="PF01966">
    <property type="entry name" value="HD"/>
    <property type="match status" value="1"/>
</dbReference>
<dbReference type="PROSITE" id="PS51831">
    <property type="entry name" value="HD"/>
    <property type="match status" value="1"/>
</dbReference>
<dbReference type="PANTHER" id="PTHR35795:SF1">
    <property type="entry name" value="BIS(5'-NUCLEOSYL)-TETRAPHOSPHATASE, SYMMETRICAL"/>
    <property type="match status" value="1"/>
</dbReference>
<evidence type="ECO:0000256" key="2">
    <source>
        <dbReference type="ARBA" id="ARBA00022723"/>
    </source>
</evidence>
<feature type="domain" description="HD" evidence="7">
    <location>
        <begin position="18"/>
        <end position="133"/>
    </location>
</feature>
<dbReference type="GO" id="GO:0000166">
    <property type="term" value="F:nucleotide binding"/>
    <property type="evidence" value="ECO:0007669"/>
    <property type="project" value="UniProtKB-KW"/>
</dbReference>
<evidence type="ECO:0000256" key="6">
    <source>
        <dbReference type="ARBA" id="ARBA00049417"/>
    </source>
</evidence>
<dbReference type="PANTHER" id="PTHR35795">
    <property type="entry name" value="SLR1885 PROTEIN"/>
    <property type="match status" value="1"/>
</dbReference>
<dbReference type="Gene3D" id="1.10.3210.10">
    <property type="entry name" value="Hypothetical protein af1432"/>
    <property type="match status" value="1"/>
</dbReference>
<dbReference type="EMBL" id="NIBG01000001">
    <property type="protein sequence ID" value="PAB60860.1"/>
    <property type="molecule type" value="Genomic_DNA"/>
</dbReference>
<proteinExistence type="predicted"/>
<dbReference type="CDD" id="cd00077">
    <property type="entry name" value="HDc"/>
    <property type="match status" value="1"/>
</dbReference>
<organism evidence="8 9">
    <name type="scientific">Anaeromicrobium sediminis</name>
    <dbReference type="NCBI Taxonomy" id="1478221"/>
    <lineage>
        <taxon>Bacteria</taxon>
        <taxon>Bacillati</taxon>
        <taxon>Bacillota</taxon>
        <taxon>Clostridia</taxon>
        <taxon>Peptostreptococcales</taxon>
        <taxon>Thermotaleaceae</taxon>
        <taxon>Anaeromicrobium</taxon>
    </lineage>
</organism>
<protein>
    <recommendedName>
        <fullName evidence="1">bis(5'-nucleosyl)-tetraphosphatase (symmetrical)</fullName>
        <ecNumber evidence="1">3.6.1.41</ecNumber>
    </recommendedName>
</protein>